<dbReference type="PANTHER" id="PTHR47396">
    <property type="entry name" value="TYPE I RESTRICTION ENZYME ECOKI R PROTEIN"/>
    <property type="match status" value="1"/>
</dbReference>
<dbReference type="CDD" id="cd17926">
    <property type="entry name" value="DEXHc_RE"/>
    <property type="match status" value="1"/>
</dbReference>
<dbReference type="InterPro" id="IPR050742">
    <property type="entry name" value="Helicase_Restrict-Modif_Enz"/>
</dbReference>
<evidence type="ECO:0000313" key="3">
    <source>
        <dbReference type="Proteomes" id="UP000307140"/>
    </source>
</evidence>
<dbReference type="Proteomes" id="UP000307140">
    <property type="component" value="Unassembled WGS sequence"/>
</dbReference>
<evidence type="ECO:0000259" key="1">
    <source>
        <dbReference type="PROSITE" id="PS51192"/>
    </source>
</evidence>
<dbReference type="GO" id="GO:0016787">
    <property type="term" value="F:hydrolase activity"/>
    <property type="evidence" value="ECO:0007669"/>
    <property type="project" value="InterPro"/>
</dbReference>
<dbReference type="PANTHER" id="PTHR47396:SF1">
    <property type="entry name" value="ATP-DEPENDENT HELICASE IRC3-RELATED"/>
    <property type="match status" value="1"/>
</dbReference>
<dbReference type="GO" id="GO:0004386">
    <property type="term" value="F:helicase activity"/>
    <property type="evidence" value="ECO:0007669"/>
    <property type="project" value="UniProtKB-KW"/>
</dbReference>
<dbReference type="EMBL" id="VANR01000002">
    <property type="protein sequence ID" value="TMM31221.1"/>
    <property type="molecule type" value="Genomic_DNA"/>
</dbReference>
<feature type="domain" description="Helicase ATP-binding" evidence="1">
    <location>
        <begin position="139"/>
        <end position="310"/>
    </location>
</feature>
<keyword evidence="2" id="KW-0378">Hydrolase</keyword>
<dbReference type="InterPro" id="IPR006935">
    <property type="entry name" value="Helicase/UvrB_N"/>
</dbReference>
<evidence type="ECO:0000313" key="2">
    <source>
        <dbReference type="EMBL" id="TMM31221.1"/>
    </source>
</evidence>
<keyword evidence="2" id="KW-0547">Nucleotide-binding</keyword>
<dbReference type="Pfam" id="PF04851">
    <property type="entry name" value="ResIII"/>
    <property type="match status" value="1"/>
</dbReference>
<dbReference type="InterPro" id="IPR027417">
    <property type="entry name" value="P-loop_NTPase"/>
</dbReference>
<dbReference type="Pfam" id="PF00271">
    <property type="entry name" value="Helicase_C"/>
    <property type="match status" value="1"/>
</dbReference>
<sequence>MIKLPKLLLNVWSKTGNKNRIEQLIKEQTDITPILVDSKRGSVVLSYNEENYLFTSNKNNIPDEYNYVLHTSSSPTLEGVTSGSVKVKKWLKHPENISHTNDEIINSWKGKFNFKEEDVNNDINGLRVPQISALYASLSHLKVSDKSGVIVMPTGTGKTETMLSLLIANGCKKIIVTVPSDALRTQIFNKFQSLGLLKQFGIIEKSVLYPRVGILRQKFSDINELEEFFENSNVIITSMNIVATSPIEQQNKIAELCSHIFIDEAHHIKAKSWDTFRKRFEEHKVLMFTATPFRNDQKRLDGKIIFNFPLAKAQEQGYFKKIDFIPVREYDSEQADILIAEKAIERLKLDINNGYNHILMARCSTKSRAESIFKIYESHSELNPVLIHSDTTDKKSVLEDIVSKKHQIIVAVDMLGEGFDLPELKVAAFHDIRKSLPITLQFAGRFTRTKYDEELGNASFIANLADINVKNELAELYAQDADWNLLLSSLSTGEIDDEIAYEEFISGFKNLGDTTISLQNIKTPLSAVVYKNHTNSWFPNNFKIGMPDFDEKDYRFSDINKDKKVLVIVTAQKKDVEWGNFKEIYELQWSITIVFWDSKNNLLFIYSSDKSMSKDLAVAIIGKDAEQINEINIFRAFHGLQRVSLQNVGLKEFLGKSIRFRMSVGTDVEQALSIAEKERGQKAFVFGVGYEDGEKISLGCSYKGRIWSKLKGGLKEYTEWCTEVGAKLVNEKIDPNQVLKETLMPQSISNRPVGVIPVWVDWDEEMYSHTETKFKFVIGEKKYDLSNCELQIFNPTEDGGLYFQLVTVDKTIDLEIKLNEKTVEEYVIYDYEIIKISAETVIVEYGNNRVNLNSFLYNYVPTIWFADGSALTGNYYVQLRQMINPFSAEKLIPWDWKDIDISKEAQGVEPKITNSIQYKVIEDLKREDFDIIYDDDYSGEIADVIAIKQHPDKIKVNFYHLKYAKDGKVSNSIGNFYEVCGQAQKSIHWKHKSGTEFFEHLLRREIKRKKDKSCSRIEKGTRNDLIKLMSIAKKRISMDFEIFIVQPSLSKSSASDSILTLLGVTENYIKELADINLNVITSN</sequence>
<dbReference type="SMART" id="SM00487">
    <property type="entry name" value="DEXDc"/>
    <property type="match status" value="1"/>
</dbReference>
<keyword evidence="3" id="KW-1185">Reference proteome</keyword>
<dbReference type="PROSITE" id="PS51192">
    <property type="entry name" value="HELICASE_ATP_BIND_1"/>
    <property type="match status" value="1"/>
</dbReference>
<dbReference type="OrthoDB" id="9759819at2"/>
<accession>A0A5S3N7D1</accession>
<gene>
    <name evidence="2" type="ORF">FDT66_04425</name>
</gene>
<reference evidence="2 3" key="1">
    <citation type="submission" date="2019-05" db="EMBL/GenBank/DDBJ databases">
        <title>Polaribacter aestuariivivens sp. nov., isolated from a tidal flat.</title>
        <authorList>
            <person name="Yoon J.-H."/>
        </authorList>
    </citation>
    <scope>NUCLEOTIDE SEQUENCE [LARGE SCALE GENOMIC DNA]</scope>
    <source>
        <strain evidence="2 3">DBTF-3</strain>
    </source>
</reference>
<dbReference type="CDD" id="cd18785">
    <property type="entry name" value="SF2_C"/>
    <property type="match status" value="1"/>
</dbReference>
<comment type="caution">
    <text evidence="2">The sequence shown here is derived from an EMBL/GenBank/DDBJ whole genome shotgun (WGS) entry which is preliminary data.</text>
</comment>
<organism evidence="2 3">
    <name type="scientific">Polaribacter aestuariivivens</name>
    <dbReference type="NCBI Taxonomy" id="2304626"/>
    <lineage>
        <taxon>Bacteria</taxon>
        <taxon>Pseudomonadati</taxon>
        <taxon>Bacteroidota</taxon>
        <taxon>Flavobacteriia</taxon>
        <taxon>Flavobacteriales</taxon>
        <taxon>Flavobacteriaceae</taxon>
    </lineage>
</organism>
<dbReference type="AlphaFoldDB" id="A0A5S3N7D1"/>
<dbReference type="InterPro" id="IPR001650">
    <property type="entry name" value="Helicase_C-like"/>
</dbReference>
<keyword evidence="2" id="KW-0347">Helicase</keyword>
<dbReference type="RefSeq" id="WP_138534950.1">
    <property type="nucleotide sequence ID" value="NZ_VANR01000002.1"/>
</dbReference>
<keyword evidence="2" id="KW-0067">ATP-binding</keyword>
<proteinExistence type="predicted"/>
<dbReference type="SMART" id="SM00490">
    <property type="entry name" value="HELICc"/>
    <property type="match status" value="1"/>
</dbReference>
<dbReference type="InterPro" id="IPR014001">
    <property type="entry name" value="Helicase_ATP-bd"/>
</dbReference>
<dbReference type="GO" id="GO:0003677">
    <property type="term" value="F:DNA binding"/>
    <property type="evidence" value="ECO:0007669"/>
    <property type="project" value="InterPro"/>
</dbReference>
<dbReference type="GO" id="GO:0005524">
    <property type="term" value="F:ATP binding"/>
    <property type="evidence" value="ECO:0007669"/>
    <property type="project" value="InterPro"/>
</dbReference>
<dbReference type="GO" id="GO:0005829">
    <property type="term" value="C:cytosol"/>
    <property type="evidence" value="ECO:0007669"/>
    <property type="project" value="TreeGrafter"/>
</dbReference>
<protein>
    <submittedName>
        <fullName evidence="2">DEAD/DEAH box helicase</fullName>
    </submittedName>
</protein>
<name>A0A5S3N7D1_9FLAO</name>
<dbReference type="Gene3D" id="3.40.50.300">
    <property type="entry name" value="P-loop containing nucleotide triphosphate hydrolases"/>
    <property type="match status" value="2"/>
</dbReference>
<dbReference type="SUPFAM" id="SSF52540">
    <property type="entry name" value="P-loop containing nucleoside triphosphate hydrolases"/>
    <property type="match status" value="1"/>
</dbReference>